<dbReference type="Proteomes" id="UP001153269">
    <property type="component" value="Unassembled WGS sequence"/>
</dbReference>
<dbReference type="AlphaFoldDB" id="A0A9N7UGI0"/>
<dbReference type="EMBL" id="CADEAL010001197">
    <property type="protein sequence ID" value="CAB1430042.1"/>
    <property type="molecule type" value="Genomic_DNA"/>
</dbReference>
<comment type="caution">
    <text evidence="1">The sequence shown here is derived from an EMBL/GenBank/DDBJ whole genome shotgun (WGS) entry which is preliminary data.</text>
</comment>
<sequence>MTSQPLGGDQPQLRSNPKAAFLVRESPSFQVLGPPQWFGPIVVLRVRKHWRLNYRGQRSLQHQFHFIFIAAPTGIERGAAGRERWRRGRFVTNTDGGRDASVFVGSFARSR</sequence>
<organism evidence="1 2">
    <name type="scientific">Pleuronectes platessa</name>
    <name type="common">European plaice</name>
    <dbReference type="NCBI Taxonomy" id="8262"/>
    <lineage>
        <taxon>Eukaryota</taxon>
        <taxon>Metazoa</taxon>
        <taxon>Chordata</taxon>
        <taxon>Craniata</taxon>
        <taxon>Vertebrata</taxon>
        <taxon>Euteleostomi</taxon>
        <taxon>Actinopterygii</taxon>
        <taxon>Neopterygii</taxon>
        <taxon>Teleostei</taxon>
        <taxon>Neoteleostei</taxon>
        <taxon>Acanthomorphata</taxon>
        <taxon>Carangaria</taxon>
        <taxon>Pleuronectiformes</taxon>
        <taxon>Pleuronectoidei</taxon>
        <taxon>Pleuronectidae</taxon>
        <taxon>Pleuronectes</taxon>
    </lineage>
</organism>
<reference evidence="1" key="1">
    <citation type="submission" date="2020-03" db="EMBL/GenBank/DDBJ databases">
        <authorList>
            <person name="Weist P."/>
        </authorList>
    </citation>
    <scope>NUCLEOTIDE SEQUENCE</scope>
</reference>
<accession>A0A9N7UGI0</accession>
<evidence type="ECO:0000313" key="2">
    <source>
        <dbReference type="Proteomes" id="UP001153269"/>
    </source>
</evidence>
<protein>
    <submittedName>
        <fullName evidence="1">Uncharacterized protein</fullName>
    </submittedName>
</protein>
<name>A0A9N7UGI0_PLEPL</name>
<keyword evidence="2" id="KW-1185">Reference proteome</keyword>
<gene>
    <name evidence="1" type="ORF">PLEPLA_LOCUS18022</name>
</gene>
<proteinExistence type="predicted"/>
<evidence type="ECO:0000313" key="1">
    <source>
        <dbReference type="EMBL" id="CAB1430042.1"/>
    </source>
</evidence>